<dbReference type="InterPro" id="IPR043502">
    <property type="entry name" value="DNA/RNA_pol_sf"/>
</dbReference>
<dbReference type="CDD" id="cd09274">
    <property type="entry name" value="RNase_HI_RT_Ty3"/>
    <property type="match status" value="1"/>
</dbReference>
<dbReference type="Pfam" id="PF17919">
    <property type="entry name" value="RT_RNaseH_2"/>
    <property type="match status" value="1"/>
</dbReference>
<dbReference type="PANTHER" id="PTHR37984">
    <property type="entry name" value="PROTEIN CBG26694"/>
    <property type="match status" value="1"/>
</dbReference>
<gene>
    <name evidence="5" type="primary">LOC106815337</name>
</gene>
<dbReference type="CDD" id="cd01647">
    <property type="entry name" value="RT_LTR"/>
    <property type="match status" value="1"/>
</dbReference>
<feature type="domain" description="Integrase catalytic" evidence="3">
    <location>
        <begin position="786"/>
        <end position="953"/>
    </location>
</feature>
<dbReference type="InterPro" id="IPR001584">
    <property type="entry name" value="Integrase_cat-core"/>
</dbReference>
<accession>A0ABM1ESU7</accession>
<dbReference type="EC" id="2.7.7.49" evidence="1"/>
<dbReference type="Gene3D" id="1.10.340.70">
    <property type="match status" value="1"/>
</dbReference>
<dbReference type="Pfam" id="PF17921">
    <property type="entry name" value="Integrase_H2C2"/>
    <property type="match status" value="1"/>
</dbReference>
<dbReference type="InterPro" id="IPR050951">
    <property type="entry name" value="Retrovirus_Pol_polyprotein"/>
</dbReference>
<dbReference type="CDD" id="cd05481">
    <property type="entry name" value="retropepsin_like_LTR_1"/>
    <property type="match status" value="1"/>
</dbReference>
<dbReference type="SUPFAM" id="SSF50630">
    <property type="entry name" value="Acid proteases"/>
    <property type="match status" value="1"/>
</dbReference>
<evidence type="ECO:0000313" key="5">
    <source>
        <dbReference type="RefSeq" id="XP_014675268.1"/>
    </source>
</evidence>
<dbReference type="InterPro" id="IPR041588">
    <property type="entry name" value="Integrase_H2C2"/>
</dbReference>
<dbReference type="PANTHER" id="PTHR37984:SF8">
    <property type="entry name" value="CCHC-TYPE DOMAIN-CONTAINING PROTEIN"/>
    <property type="match status" value="1"/>
</dbReference>
<dbReference type="SUPFAM" id="SSF53098">
    <property type="entry name" value="Ribonuclease H-like"/>
    <property type="match status" value="1"/>
</dbReference>
<dbReference type="InterPro" id="IPR043128">
    <property type="entry name" value="Rev_trsase/Diguanyl_cyclase"/>
</dbReference>
<feature type="domain" description="Reverse transcriptase" evidence="2">
    <location>
        <begin position="238"/>
        <end position="421"/>
    </location>
</feature>
<dbReference type="SUPFAM" id="SSF56672">
    <property type="entry name" value="DNA/RNA polymerases"/>
    <property type="match status" value="1"/>
</dbReference>
<dbReference type="Gene3D" id="3.30.420.10">
    <property type="entry name" value="Ribonuclease H-like superfamily/Ribonuclease H"/>
    <property type="match status" value="1"/>
</dbReference>
<dbReference type="RefSeq" id="XP_014675268.1">
    <property type="nucleotide sequence ID" value="XM_014819782.1"/>
</dbReference>
<dbReference type="Pfam" id="PF00665">
    <property type="entry name" value="rve"/>
    <property type="match status" value="1"/>
</dbReference>
<name>A0ABM1ESU7_PRICU</name>
<evidence type="ECO:0000259" key="2">
    <source>
        <dbReference type="PROSITE" id="PS50878"/>
    </source>
</evidence>
<dbReference type="Gene3D" id="3.10.10.10">
    <property type="entry name" value="HIV Type 1 Reverse Transcriptase, subunit A, domain 1"/>
    <property type="match status" value="1"/>
</dbReference>
<dbReference type="Gene3D" id="3.10.20.370">
    <property type="match status" value="1"/>
</dbReference>
<evidence type="ECO:0000259" key="3">
    <source>
        <dbReference type="PROSITE" id="PS50994"/>
    </source>
</evidence>
<dbReference type="Gene3D" id="3.30.70.270">
    <property type="match status" value="2"/>
</dbReference>
<dbReference type="InterPro" id="IPR036397">
    <property type="entry name" value="RNaseH_sf"/>
</dbReference>
<dbReference type="GeneID" id="106815337"/>
<dbReference type="PROSITE" id="PS50878">
    <property type="entry name" value="RT_POL"/>
    <property type="match status" value="1"/>
</dbReference>
<organism evidence="4 5">
    <name type="scientific">Priapulus caudatus</name>
    <name type="common">Priapulid worm</name>
    <dbReference type="NCBI Taxonomy" id="37621"/>
    <lineage>
        <taxon>Eukaryota</taxon>
        <taxon>Metazoa</taxon>
        <taxon>Ecdysozoa</taxon>
        <taxon>Scalidophora</taxon>
        <taxon>Priapulida</taxon>
        <taxon>Priapulimorpha</taxon>
        <taxon>Priapulimorphida</taxon>
        <taxon>Priapulidae</taxon>
        <taxon>Priapulus</taxon>
    </lineage>
</organism>
<dbReference type="InterPro" id="IPR041577">
    <property type="entry name" value="RT_RNaseH_2"/>
</dbReference>
<dbReference type="Pfam" id="PF00078">
    <property type="entry name" value="RVT_1"/>
    <property type="match status" value="1"/>
</dbReference>
<proteinExistence type="predicted"/>
<dbReference type="InterPro" id="IPR021109">
    <property type="entry name" value="Peptidase_aspartic_dom_sf"/>
</dbReference>
<evidence type="ECO:0000256" key="1">
    <source>
        <dbReference type="ARBA" id="ARBA00012493"/>
    </source>
</evidence>
<dbReference type="InterPro" id="IPR000477">
    <property type="entry name" value="RT_dom"/>
</dbReference>
<protein>
    <recommendedName>
        <fullName evidence="1">RNA-directed DNA polymerase</fullName>
        <ecNumber evidence="1">2.7.7.49</ecNumber>
    </recommendedName>
</protein>
<dbReference type="InterPro" id="IPR012337">
    <property type="entry name" value="RNaseH-like_sf"/>
</dbReference>
<reference evidence="5" key="1">
    <citation type="submission" date="2025-08" db="UniProtKB">
        <authorList>
            <consortium name="RefSeq"/>
        </authorList>
    </citation>
    <scope>IDENTIFICATION</scope>
</reference>
<dbReference type="PROSITE" id="PS50994">
    <property type="entry name" value="INTEGRASE"/>
    <property type="match status" value="1"/>
</dbReference>
<dbReference type="Proteomes" id="UP000695022">
    <property type="component" value="Unplaced"/>
</dbReference>
<keyword evidence="4" id="KW-1185">Reference proteome</keyword>
<sequence>MHTEHRKGNRPADKSNIINCDFCGYDHERGREKCPAWGQICDKCKGRNHFRKKCKRRVHAVAQSPEYDEEHDEAWLMAFKNKKEHVAATMLVNDNKVKFQLDSAADVNTICQKHVRKDQVGPTKIQLNMWNKTKVKPRGQCTLKVKNCRTNEESDVVFIVVPNGLTNLLGLKTIQDLGFVTINEDCFISQVKTPQLGDIGEATLTIDKTVPSKVLPCRKIPIAIEEPVKEELNRLVDKGVLVPVTEPSEWVSQMAVVHKSNGKLRLCIDPQPLNTALKREHYRLSVLDDVLPKLKNARVFSKLDIQEAYWHVRLDDASSILTTMITPFGRYRWTRLPFGLKVSSEIFQRKLDEALGDLDGVFSIVDDIIIAGCGRSQEEAERDNKRKLEKVLQRCAEQHILLNPDKQQTGLREIVFHGHRITSEGVKVDESKVQAVRDMPAPTDIAGVRRLCGMAQYMSRFVPDLAGTLEPLRALTRKGTEFIWSPECVNAFTTLTRSLTEAPCLAYFDVSKEVVIQVDSSQHGLGAVLLQDGRPIEYASRALTPSEQKWAQIEKEALAVLFGLERFDQYTYGRPVKVENDHKPLASILKKPLSMAPKRLQDIMMRYNRYDVEFVFIKGVNLVLADTLSRAHLDSQQGNHDDRLRIMAVQVFGNIPDARLEEIREATNSDDSLQVIIELIREGWPTEKTNIPSCALPYFDLRDSLSCVDGIIVKGEAIVIPSKLRPSIKARLHSAHLGYDSMLRRARGTVYWPGMAGDIKQLADTCETCQEGKPRNSREPLRQHEDGDAPWQKVGMDLFEVLGKHYLVVVDYYSGFIEVEPVESMTSARIVKILKRQFARFGIPQLIMSDGGPQFVSAEFKHFVETWGIRHETSSPMHQSANGKAEAAVKVMKNLLTKTQKDGGDPYEAILEQRNTPRQDILLSPAEMMFGRKTRSFLPSINRQPTDKRKVEERRLLRKKSVKKHHDAKAKKLSTLNVNDTVFFQHLEGSMQWKPGKIVNSPWVPGRTR</sequence>
<evidence type="ECO:0000313" key="4">
    <source>
        <dbReference type="Proteomes" id="UP000695022"/>
    </source>
</evidence>